<dbReference type="InterPro" id="IPR051604">
    <property type="entry name" value="Ergot_Alk_Oxidoreductase"/>
</dbReference>
<dbReference type="PANTHER" id="PTHR43162">
    <property type="match status" value="1"/>
</dbReference>
<sequence length="277" mass="29776">MERASAHAIVAALQKVTLEKIVVQSTYGAQPGAHCADLGVLYELEQAVQALATPCCIVRAAYYMSNWLPLVATAHTTGLLPSLVPAHQRVPMVAPQDAGQLGAHLLAAPVTETGLYAIEGPSPYSPADVAACLSATHNQPVTVETIPKPEWENYYLANGFSHMAATSYATMTAIFTHQTYERPQHPHKGATDLATYFAQALRTNTYRRSGAHISRPLNTPVAALRPWPCPLRPASDQARMVWPTPMPEPFPSPAWRQWPAAAGGQGNNPVPPSSPCC</sequence>
<feature type="region of interest" description="Disordered" evidence="1">
    <location>
        <begin position="256"/>
        <end position="277"/>
    </location>
</feature>
<accession>A0ABT1F525</accession>
<gene>
    <name evidence="2" type="ORF">NKW50_16000</name>
</gene>
<proteinExistence type="predicted"/>
<dbReference type="Proteomes" id="UP001523528">
    <property type="component" value="Unassembled WGS sequence"/>
</dbReference>
<dbReference type="SUPFAM" id="SSF51735">
    <property type="entry name" value="NAD(P)-binding Rossmann-fold domains"/>
    <property type="match status" value="1"/>
</dbReference>
<evidence type="ECO:0000256" key="1">
    <source>
        <dbReference type="SAM" id="MobiDB-lite"/>
    </source>
</evidence>
<evidence type="ECO:0008006" key="4">
    <source>
        <dbReference type="Google" id="ProtNLM"/>
    </source>
</evidence>
<dbReference type="InterPro" id="IPR036291">
    <property type="entry name" value="NAD(P)-bd_dom_sf"/>
</dbReference>
<evidence type="ECO:0000313" key="2">
    <source>
        <dbReference type="EMBL" id="MCP1260071.1"/>
    </source>
</evidence>
<dbReference type="EMBL" id="JAMYZZ010000082">
    <property type="protein sequence ID" value="MCP1260071.1"/>
    <property type="molecule type" value="Genomic_DNA"/>
</dbReference>
<dbReference type="RefSeq" id="WP_242012621.1">
    <property type="nucleotide sequence ID" value="NZ_JAMYZY010000085.1"/>
</dbReference>
<organism evidence="2 3">
    <name type="scientific">Acetobacter lambici</name>
    <dbReference type="NCBI Taxonomy" id="1332824"/>
    <lineage>
        <taxon>Bacteria</taxon>
        <taxon>Pseudomonadati</taxon>
        <taxon>Pseudomonadota</taxon>
        <taxon>Alphaproteobacteria</taxon>
        <taxon>Acetobacterales</taxon>
        <taxon>Acetobacteraceae</taxon>
        <taxon>Acetobacter</taxon>
    </lineage>
</organism>
<keyword evidence="3" id="KW-1185">Reference proteome</keyword>
<reference evidence="2 3" key="1">
    <citation type="submission" date="2022-06" db="EMBL/GenBank/DDBJ databases">
        <title>Acetobacer genomes from food samples.</title>
        <authorList>
            <person name="Sombolestani A."/>
        </authorList>
    </citation>
    <scope>NUCLEOTIDE SEQUENCE [LARGE SCALE GENOMIC DNA]</scope>
    <source>
        <strain evidence="2 3">R-83285</strain>
    </source>
</reference>
<dbReference type="Gene3D" id="3.40.50.720">
    <property type="entry name" value="NAD(P)-binding Rossmann-like Domain"/>
    <property type="match status" value="1"/>
</dbReference>
<name>A0ABT1F525_9PROT</name>
<protein>
    <recommendedName>
        <fullName evidence="4">NmrA-like domain-containing protein</fullName>
    </recommendedName>
</protein>
<evidence type="ECO:0000313" key="3">
    <source>
        <dbReference type="Proteomes" id="UP001523528"/>
    </source>
</evidence>
<dbReference type="PANTHER" id="PTHR43162:SF1">
    <property type="entry name" value="PRESTALK A DIFFERENTIATION PROTEIN A"/>
    <property type="match status" value="1"/>
</dbReference>
<comment type="caution">
    <text evidence="2">The sequence shown here is derived from an EMBL/GenBank/DDBJ whole genome shotgun (WGS) entry which is preliminary data.</text>
</comment>